<name>A0A0A9BU28_ARUDO</name>
<reference evidence="1" key="1">
    <citation type="submission" date="2014-09" db="EMBL/GenBank/DDBJ databases">
        <authorList>
            <person name="Magalhaes I.L.F."/>
            <person name="Oliveira U."/>
            <person name="Santos F.R."/>
            <person name="Vidigal T.H.D.A."/>
            <person name="Brescovit A.D."/>
            <person name="Santos A.J."/>
        </authorList>
    </citation>
    <scope>NUCLEOTIDE SEQUENCE</scope>
    <source>
        <tissue evidence="1">Shoot tissue taken approximately 20 cm above the soil surface</tissue>
    </source>
</reference>
<protein>
    <submittedName>
        <fullName evidence="1">Uncharacterized protein</fullName>
    </submittedName>
</protein>
<organism evidence="1">
    <name type="scientific">Arundo donax</name>
    <name type="common">Giant reed</name>
    <name type="synonym">Donax arundinaceus</name>
    <dbReference type="NCBI Taxonomy" id="35708"/>
    <lineage>
        <taxon>Eukaryota</taxon>
        <taxon>Viridiplantae</taxon>
        <taxon>Streptophyta</taxon>
        <taxon>Embryophyta</taxon>
        <taxon>Tracheophyta</taxon>
        <taxon>Spermatophyta</taxon>
        <taxon>Magnoliopsida</taxon>
        <taxon>Liliopsida</taxon>
        <taxon>Poales</taxon>
        <taxon>Poaceae</taxon>
        <taxon>PACMAD clade</taxon>
        <taxon>Arundinoideae</taxon>
        <taxon>Arundineae</taxon>
        <taxon>Arundo</taxon>
    </lineage>
</organism>
<evidence type="ECO:0000313" key="1">
    <source>
        <dbReference type="EMBL" id="JAD65693.1"/>
    </source>
</evidence>
<sequence>MRLGCGFAVLSHLSICSIAMTSGTCFSISWR</sequence>
<proteinExistence type="predicted"/>
<reference evidence="1" key="2">
    <citation type="journal article" date="2015" name="Data Brief">
        <title>Shoot transcriptome of the giant reed, Arundo donax.</title>
        <authorList>
            <person name="Barrero R.A."/>
            <person name="Guerrero F.D."/>
            <person name="Moolhuijzen P."/>
            <person name="Goolsby J.A."/>
            <person name="Tidwell J."/>
            <person name="Bellgard S.E."/>
            <person name="Bellgard M.I."/>
        </authorList>
    </citation>
    <scope>NUCLEOTIDE SEQUENCE</scope>
    <source>
        <tissue evidence="1">Shoot tissue taken approximately 20 cm above the soil surface</tissue>
    </source>
</reference>
<dbReference type="AlphaFoldDB" id="A0A0A9BU28"/>
<accession>A0A0A9BU28</accession>
<dbReference type="EMBL" id="GBRH01232202">
    <property type="protein sequence ID" value="JAD65693.1"/>
    <property type="molecule type" value="Transcribed_RNA"/>
</dbReference>